<dbReference type="EMBL" id="AZEC01000008">
    <property type="protein sequence ID" value="KRL12438.1"/>
    <property type="molecule type" value="Genomic_DNA"/>
</dbReference>
<proteinExistence type="predicted"/>
<comment type="caution">
    <text evidence="3">The sequence shown here is derived from an EMBL/GenBank/DDBJ whole genome shotgun (WGS) entry which is preliminary data.</text>
</comment>
<dbReference type="PATRIC" id="fig|1423792.3.peg.3104"/>
<feature type="compositionally biased region" description="Low complexity" evidence="1">
    <location>
        <begin position="63"/>
        <end position="86"/>
    </location>
</feature>
<feature type="chain" id="PRO_5038556383" description="Lipoprotein" evidence="2">
    <location>
        <begin position="31"/>
        <end position="211"/>
    </location>
</feature>
<name>A0A0R1MW96_9LACO</name>
<dbReference type="Proteomes" id="UP000051330">
    <property type="component" value="Unassembled WGS sequence"/>
</dbReference>
<organism evidence="3 4">
    <name type="scientific">Schleiferilactobacillus perolens DSM 12744</name>
    <dbReference type="NCBI Taxonomy" id="1423792"/>
    <lineage>
        <taxon>Bacteria</taxon>
        <taxon>Bacillati</taxon>
        <taxon>Bacillota</taxon>
        <taxon>Bacilli</taxon>
        <taxon>Lactobacillales</taxon>
        <taxon>Lactobacillaceae</taxon>
        <taxon>Schleiferilactobacillus</taxon>
    </lineage>
</organism>
<dbReference type="AlphaFoldDB" id="A0A0R1MW96"/>
<evidence type="ECO:0000313" key="4">
    <source>
        <dbReference type="Proteomes" id="UP000051330"/>
    </source>
</evidence>
<evidence type="ECO:0000313" key="3">
    <source>
        <dbReference type="EMBL" id="KRL12438.1"/>
    </source>
</evidence>
<feature type="compositionally biased region" description="Polar residues" evidence="1">
    <location>
        <begin position="47"/>
        <end position="62"/>
    </location>
</feature>
<dbReference type="STRING" id="1423792.FD09_GL003021"/>
<evidence type="ECO:0000256" key="2">
    <source>
        <dbReference type="SAM" id="SignalP"/>
    </source>
</evidence>
<keyword evidence="2" id="KW-0732">Signal</keyword>
<accession>A0A0R1MW96</accession>
<feature type="region of interest" description="Disordered" evidence="1">
    <location>
        <begin position="47"/>
        <end position="88"/>
    </location>
</feature>
<feature type="signal peptide" evidence="2">
    <location>
        <begin position="1"/>
        <end position="30"/>
    </location>
</feature>
<reference evidence="3 4" key="1">
    <citation type="journal article" date="2015" name="Genome Announc.">
        <title>Expanding the biotechnology potential of lactobacilli through comparative genomics of 213 strains and associated genera.</title>
        <authorList>
            <person name="Sun Z."/>
            <person name="Harris H.M."/>
            <person name="McCann A."/>
            <person name="Guo C."/>
            <person name="Argimon S."/>
            <person name="Zhang W."/>
            <person name="Yang X."/>
            <person name="Jeffery I.B."/>
            <person name="Cooney J.C."/>
            <person name="Kagawa T.F."/>
            <person name="Liu W."/>
            <person name="Song Y."/>
            <person name="Salvetti E."/>
            <person name="Wrobel A."/>
            <person name="Rasinkangas P."/>
            <person name="Parkhill J."/>
            <person name="Rea M.C."/>
            <person name="O'Sullivan O."/>
            <person name="Ritari J."/>
            <person name="Douillard F.P."/>
            <person name="Paul Ross R."/>
            <person name="Yang R."/>
            <person name="Briner A.E."/>
            <person name="Felis G.E."/>
            <person name="de Vos W.M."/>
            <person name="Barrangou R."/>
            <person name="Klaenhammer T.R."/>
            <person name="Caufield P.W."/>
            <person name="Cui Y."/>
            <person name="Zhang H."/>
            <person name="O'Toole P.W."/>
        </authorList>
    </citation>
    <scope>NUCLEOTIDE SEQUENCE [LARGE SCALE GENOMIC DNA]</scope>
    <source>
        <strain evidence="3 4">DSM 12744</strain>
    </source>
</reference>
<evidence type="ECO:0000256" key="1">
    <source>
        <dbReference type="SAM" id="MobiDB-lite"/>
    </source>
</evidence>
<protein>
    <recommendedName>
        <fullName evidence="5">Lipoprotein</fullName>
    </recommendedName>
</protein>
<evidence type="ECO:0008006" key="5">
    <source>
        <dbReference type="Google" id="ProtNLM"/>
    </source>
</evidence>
<keyword evidence="4" id="KW-1185">Reference proteome</keyword>
<sequence>MNTGETINMIKKMSIFLSALFVVLTLGACASGNQKSATGTAAKVAQSTSKVSEQSKAKSNSPVASQSSQTSQASSSTASAATTVVAKEPTRGRQVQLNGAMFGLVAIPTAQTTNGSQLPSLYTLADGPHFESKDASKWIYANTQTMAGQRLASRLAVGTVLTVDGKSLRVIKQYTATPEQVKGNHDIMDEYYQWNSHWFIETPNQLFVLQE</sequence>
<gene>
    <name evidence="3" type="ORF">FD09_GL003021</name>
</gene>